<keyword evidence="7" id="KW-0547">Nucleotide-binding</keyword>
<dbReference type="GO" id="GO:0005524">
    <property type="term" value="F:ATP binding"/>
    <property type="evidence" value="ECO:0007669"/>
    <property type="project" value="UniProtKB-KW"/>
</dbReference>
<evidence type="ECO:0000256" key="4">
    <source>
        <dbReference type="ARBA" id="ARBA00023136"/>
    </source>
</evidence>
<evidence type="ECO:0000256" key="3">
    <source>
        <dbReference type="ARBA" id="ARBA00022989"/>
    </source>
</evidence>
<dbReference type="SUPFAM" id="SSF90123">
    <property type="entry name" value="ABC transporter transmembrane region"/>
    <property type="match status" value="1"/>
</dbReference>
<feature type="transmembrane region" description="Helical" evidence="5">
    <location>
        <begin position="64"/>
        <end position="85"/>
    </location>
</feature>
<evidence type="ECO:0000259" key="6">
    <source>
        <dbReference type="PROSITE" id="PS50929"/>
    </source>
</evidence>
<dbReference type="InterPro" id="IPR011527">
    <property type="entry name" value="ABC1_TM_dom"/>
</dbReference>
<dbReference type="Proteomes" id="UP000285740">
    <property type="component" value="Unassembled WGS sequence"/>
</dbReference>
<keyword evidence="4 5" id="KW-0472">Membrane</keyword>
<dbReference type="AlphaFoldDB" id="A0A413SWC6"/>
<keyword evidence="7" id="KW-0067">ATP-binding</keyword>
<feature type="domain" description="ABC transmembrane type-1" evidence="6">
    <location>
        <begin position="28"/>
        <end position="207"/>
    </location>
</feature>
<dbReference type="Gene3D" id="1.20.1560.10">
    <property type="entry name" value="ABC transporter type 1, transmembrane domain"/>
    <property type="match status" value="1"/>
</dbReference>
<keyword evidence="3 5" id="KW-1133">Transmembrane helix</keyword>
<name>A0A413SWC6_9FIRM</name>
<comment type="caution">
    <text evidence="7">The sequence shown here is derived from an EMBL/GenBank/DDBJ whole genome shotgun (WGS) entry which is preliminary data.</text>
</comment>
<reference evidence="7 8" key="1">
    <citation type="submission" date="2018-08" db="EMBL/GenBank/DDBJ databases">
        <title>A genome reference for cultivated species of the human gut microbiota.</title>
        <authorList>
            <person name="Zou Y."/>
            <person name="Xue W."/>
            <person name="Luo G."/>
        </authorList>
    </citation>
    <scope>NUCLEOTIDE SEQUENCE [LARGE SCALE GENOMIC DNA]</scope>
    <source>
        <strain evidence="7 8">AM42-30</strain>
    </source>
</reference>
<dbReference type="GO" id="GO:0140359">
    <property type="term" value="F:ABC-type transporter activity"/>
    <property type="evidence" value="ECO:0007669"/>
    <property type="project" value="InterPro"/>
</dbReference>
<dbReference type="GO" id="GO:0005886">
    <property type="term" value="C:plasma membrane"/>
    <property type="evidence" value="ECO:0007669"/>
    <property type="project" value="UniProtKB-SubCell"/>
</dbReference>
<sequence>MKKKLKNFGIEVKSIIELLLKSSKKNTFFLIFTNIISGLMIPVEILIWKYFIDSVVVSISSKKIFMPVLILIIHFCVGIVDNLIIHMESYFEEMEVDYINKFLTGLTINKTSKLEMSYFDEKKNYDIIQKVNTESTQRLINILSMTMNFVRNFVTLVGIVSVLLLLNGWIIIFCLMISVPSALISYKMSKKQYKIFNSRIEDLRKITEIKKYSC</sequence>
<dbReference type="Pfam" id="PF00664">
    <property type="entry name" value="ABC_membrane"/>
    <property type="match status" value="1"/>
</dbReference>
<keyword evidence="2 5" id="KW-0812">Transmembrane</keyword>
<protein>
    <submittedName>
        <fullName evidence="7">ABC transporter ATP-binding protein</fullName>
    </submittedName>
</protein>
<proteinExistence type="predicted"/>
<evidence type="ECO:0000256" key="2">
    <source>
        <dbReference type="ARBA" id="ARBA00022692"/>
    </source>
</evidence>
<feature type="transmembrane region" description="Helical" evidence="5">
    <location>
        <begin position="166"/>
        <end position="186"/>
    </location>
</feature>
<dbReference type="PROSITE" id="PS50929">
    <property type="entry name" value="ABC_TM1F"/>
    <property type="match status" value="1"/>
</dbReference>
<evidence type="ECO:0000256" key="1">
    <source>
        <dbReference type="ARBA" id="ARBA00004651"/>
    </source>
</evidence>
<organism evidence="7 8">
    <name type="scientific">Eubacterium ventriosum</name>
    <dbReference type="NCBI Taxonomy" id="39496"/>
    <lineage>
        <taxon>Bacteria</taxon>
        <taxon>Bacillati</taxon>
        <taxon>Bacillota</taxon>
        <taxon>Clostridia</taxon>
        <taxon>Eubacteriales</taxon>
        <taxon>Eubacteriaceae</taxon>
        <taxon>Eubacterium</taxon>
    </lineage>
</organism>
<comment type="subcellular location">
    <subcellularLocation>
        <location evidence="1">Cell membrane</location>
        <topology evidence="1">Multi-pass membrane protein</topology>
    </subcellularLocation>
</comment>
<dbReference type="EMBL" id="QSFV01000100">
    <property type="protein sequence ID" value="RHA73520.1"/>
    <property type="molecule type" value="Genomic_DNA"/>
</dbReference>
<feature type="transmembrane region" description="Helical" evidence="5">
    <location>
        <begin position="28"/>
        <end position="52"/>
    </location>
</feature>
<evidence type="ECO:0000256" key="5">
    <source>
        <dbReference type="SAM" id="Phobius"/>
    </source>
</evidence>
<evidence type="ECO:0000313" key="8">
    <source>
        <dbReference type="Proteomes" id="UP000285740"/>
    </source>
</evidence>
<evidence type="ECO:0000313" key="7">
    <source>
        <dbReference type="EMBL" id="RHA73520.1"/>
    </source>
</evidence>
<dbReference type="InterPro" id="IPR036640">
    <property type="entry name" value="ABC1_TM_sf"/>
</dbReference>
<gene>
    <name evidence="7" type="ORF">DW918_12840</name>
</gene>
<accession>A0A413SWC6</accession>
<dbReference type="RefSeq" id="WP_118031204.1">
    <property type="nucleotide sequence ID" value="NZ_QSFV01000100.1"/>
</dbReference>